<dbReference type="WormBase" id="CBG26374">
    <property type="protein sequence ID" value="CBP37751"/>
    <property type="gene ID" value="WBGene00087788"/>
</dbReference>
<dbReference type="AlphaFoldDB" id="E3CTX8"/>
<dbReference type="KEGG" id="cbr:CBG_26374"/>
<proteinExistence type="predicted"/>
<dbReference type="Proteomes" id="UP000008549">
    <property type="component" value="Unassembled WGS sequence"/>
</dbReference>
<dbReference type="EMBL" id="HE601369">
    <property type="protein sequence ID" value="CBX33021.1"/>
    <property type="molecule type" value="Genomic_DNA"/>
</dbReference>
<gene>
    <name evidence="1 3" type="ORF">CBG26374</name>
    <name evidence="1" type="ORF">CBG_26374</name>
</gene>
<dbReference type="GeneID" id="68917852"/>
<protein>
    <submittedName>
        <fullName evidence="1">Protein CBG26374</fullName>
    </submittedName>
</protein>
<reference evidence="1 2" key="1">
    <citation type="journal article" date="2003" name="PLoS Biol.">
        <title>The genome sequence of Caenorhabditis briggsae: a platform for comparative genomics.</title>
        <authorList>
            <person name="Stein L.D."/>
            <person name="Bao Z."/>
            <person name="Blasiar D."/>
            <person name="Blumenthal T."/>
            <person name="Brent M.R."/>
            <person name="Chen N."/>
            <person name="Chinwalla A."/>
            <person name="Clarke L."/>
            <person name="Clee C."/>
            <person name="Coghlan A."/>
            <person name="Coulson A."/>
            <person name="D'Eustachio P."/>
            <person name="Fitch D.H."/>
            <person name="Fulton L.A."/>
            <person name="Fulton R.E."/>
            <person name="Griffiths-Jones S."/>
            <person name="Harris T.W."/>
            <person name="Hillier L.W."/>
            <person name="Kamath R."/>
            <person name="Kuwabara P.E."/>
            <person name="Mardis E.R."/>
            <person name="Marra M.A."/>
            <person name="Miner T.L."/>
            <person name="Minx P."/>
            <person name="Mullikin J.C."/>
            <person name="Plumb R.W."/>
            <person name="Rogers J."/>
            <person name="Schein J.E."/>
            <person name="Sohrmann M."/>
            <person name="Spieth J."/>
            <person name="Stajich J.E."/>
            <person name="Wei C."/>
            <person name="Willey D."/>
            <person name="Wilson R.K."/>
            <person name="Durbin R."/>
            <person name="Waterston R.H."/>
        </authorList>
    </citation>
    <scope>NUCLEOTIDE SEQUENCE [LARGE SCALE GENOMIC DNA]</scope>
    <source>
        <strain evidence="1 2">AF16</strain>
    </source>
</reference>
<dbReference type="HOGENOM" id="CLU_2924786_0_0_1"/>
<dbReference type="RefSeq" id="XP_045100786.1">
    <property type="nucleotide sequence ID" value="XM_045235414.1"/>
</dbReference>
<reference evidence="1 2" key="2">
    <citation type="journal article" date="2011" name="PLoS Genet.">
        <title>Caenorhabditis briggsae recombinant inbred line genotypes reveal inter-strain incompatibility and the evolution of recombination.</title>
        <authorList>
            <person name="Ross J.A."/>
            <person name="Koboldt D.C."/>
            <person name="Staisch J.E."/>
            <person name="Chamberlin H.M."/>
            <person name="Gupta B.P."/>
            <person name="Miller R.D."/>
            <person name="Baird S.E."/>
            <person name="Haag E.S."/>
        </authorList>
    </citation>
    <scope>NUCLEOTIDE SEQUENCE [LARGE SCALE GENOMIC DNA]</scope>
    <source>
        <strain evidence="1 2">AF16</strain>
    </source>
</reference>
<organism evidence="1 2">
    <name type="scientific">Caenorhabditis briggsae</name>
    <dbReference type="NCBI Taxonomy" id="6238"/>
    <lineage>
        <taxon>Eukaryota</taxon>
        <taxon>Metazoa</taxon>
        <taxon>Ecdysozoa</taxon>
        <taxon>Nematoda</taxon>
        <taxon>Chromadorea</taxon>
        <taxon>Rhabditida</taxon>
        <taxon>Rhabditina</taxon>
        <taxon>Rhabditomorpha</taxon>
        <taxon>Rhabditoidea</taxon>
        <taxon>Rhabditidae</taxon>
        <taxon>Peloderinae</taxon>
        <taxon>Caenorhabditis</taxon>
    </lineage>
</organism>
<accession>E3CTX8</accession>
<dbReference type="InParanoid" id="E3CTX8"/>
<dbReference type="CTD" id="68917852"/>
<sequence length="61" mass="7091">MKKVKKEKVIGPVVPVSYNRSILAAFEKQAKGKVRFHLENIYRMANSSLFRLVHYVISSFH</sequence>
<evidence type="ECO:0000313" key="1">
    <source>
        <dbReference type="EMBL" id="CBX33021.1"/>
    </source>
</evidence>
<name>E3CTX8_CAEBR</name>
<keyword evidence="2" id="KW-1185">Reference proteome</keyword>
<dbReference type="STRING" id="6238.E3CTX8"/>
<evidence type="ECO:0000313" key="3">
    <source>
        <dbReference type="WormBase" id="CBG26374"/>
    </source>
</evidence>
<evidence type="ECO:0000313" key="2">
    <source>
        <dbReference type="Proteomes" id="UP000008549"/>
    </source>
</evidence>